<keyword evidence="2" id="KW-1185">Reference proteome</keyword>
<evidence type="ECO:0000313" key="1">
    <source>
        <dbReference type="EMBL" id="KYO42346.1"/>
    </source>
</evidence>
<name>A0A151NZM3_ALLMI</name>
<sequence>MWVSDLIFEGDDLDPCPCIQGVSRDYEGSCSACWKWCLLLPSVPVDIWTSMAFFWLSQGKAYSSWNQMNSCLQDFTGASYFWGMNTAQVSKS</sequence>
<dbReference type="Proteomes" id="UP000050525">
    <property type="component" value="Unassembled WGS sequence"/>
</dbReference>
<reference evidence="1 2" key="1">
    <citation type="journal article" date="2012" name="Genome Biol.">
        <title>Sequencing three crocodilian genomes to illuminate the evolution of archosaurs and amniotes.</title>
        <authorList>
            <person name="St John J.A."/>
            <person name="Braun E.L."/>
            <person name="Isberg S.R."/>
            <person name="Miles L.G."/>
            <person name="Chong A.Y."/>
            <person name="Gongora J."/>
            <person name="Dalzell P."/>
            <person name="Moran C."/>
            <person name="Bed'hom B."/>
            <person name="Abzhanov A."/>
            <person name="Burgess S.C."/>
            <person name="Cooksey A.M."/>
            <person name="Castoe T.A."/>
            <person name="Crawford N.G."/>
            <person name="Densmore L.D."/>
            <person name="Drew J.C."/>
            <person name="Edwards S.V."/>
            <person name="Faircloth B.C."/>
            <person name="Fujita M.K."/>
            <person name="Greenwold M.J."/>
            <person name="Hoffmann F.G."/>
            <person name="Howard J.M."/>
            <person name="Iguchi T."/>
            <person name="Janes D.E."/>
            <person name="Khan S.Y."/>
            <person name="Kohno S."/>
            <person name="de Koning A.J."/>
            <person name="Lance S.L."/>
            <person name="McCarthy F.M."/>
            <person name="McCormack J.E."/>
            <person name="Merchant M.E."/>
            <person name="Peterson D.G."/>
            <person name="Pollock D.D."/>
            <person name="Pourmand N."/>
            <person name="Raney B.J."/>
            <person name="Roessler K.A."/>
            <person name="Sanford J.R."/>
            <person name="Sawyer R.H."/>
            <person name="Schmidt C.J."/>
            <person name="Triplett E.W."/>
            <person name="Tuberville T.D."/>
            <person name="Venegas-Anaya M."/>
            <person name="Howard J.T."/>
            <person name="Jarvis E.D."/>
            <person name="Guillette L.J.Jr."/>
            <person name="Glenn T.C."/>
            <person name="Green R.E."/>
            <person name="Ray D.A."/>
        </authorList>
    </citation>
    <scope>NUCLEOTIDE SEQUENCE [LARGE SCALE GENOMIC DNA]</scope>
    <source>
        <strain evidence="1">KSC_2009_1</strain>
    </source>
</reference>
<protein>
    <submittedName>
        <fullName evidence="1">Uncharacterized protein</fullName>
    </submittedName>
</protein>
<accession>A0A151NZM3</accession>
<proteinExistence type="predicted"/>
<evidence type="ECO:0000313" key="2">
    <source>
        <dbReference type="Proteomes" id="UP000050525"/>
    </source>
</evidence>
<dbReference type="AlphaFoldDB" id="A0A151NZM3"/>
<organism evidence="1 2">
    <name type="scientific">Alligator mississippiensis</name>
    <name type="common">American alligator</name>
    <dbReference type="NCBI Taxonomy" id="8496"/>
    <lineage>
        <taxon>Eukaryota</taxon>
        <taxon>Metazoa</taxon>
        <taxon>Chordata</taxon>
        <taxon>Craniata</taxon>
        <taxon>Vertebrata</taxon>
        <taxon>Euteleostomi</taxon>
        <taxon>Archelosauria</taxon>
        <taxon>Archosauria</taxon>
        <taxon>Crocodylia</taxon>
        <taxon>Alligatoridae</taxon>
        <taxon>Alligatorinae</taxon>
        <taxon>Alligator</taxon>
    </lineage>
</organism>
<dbReference type="EMBL" id="AKHW03001467">
    <property type="protein sequence ID" value="KYO42346.1"/>
    <property type="molecule type" value="Genomic_DNA"/>
</dbReference>
<gene>
    <name evidence="1" type="ORF">Y1Q_0022202</name>
</gene>
<comment type="caution">
    <text evidence="1">The sequence shown here is derived from an EMBL/GenBank/DDBJ whole genome shotgun (WGS) entry which is preliminary data.</text>
</comment>